<organism evidence="1 2">
    <name type="scientific">Willisornis vidua</name>
    <name type="common">Xingu scale-backed antbird</name>
    <dbReference type="NCBI Taxonomy" id="1566151"/>
    <lineage>
        <taxon>Eukaryota</taxon>
        <taxon>Metazoa</taxon>
        <taxon>Chordata</taxon>
        <taxon>Craniata</taxon>
        <taxon>Vertebrata</taxon>
        <taxon>Euteleostomi</taxon>
        <taxon>Archelosauria</taxon>
        <taxon>Archosauria</taxon>
        <taxon>Dinosauria</taxon>
        <taxon>Saurischia</taxon>
        <taxon>Theropoda</taxon>
        <taxon>Coelurosauria</taxon>
        <taxon>Aves</taxon>
        <taxon>Neognathae</taxon>
        <taxon>Neoaves</taxon>
        <taxon>Telluraves</taxon>
        <taxon>Australaves</taxon>
        <taxon>Passeriformes</taxon>
        <taxon>Thamnophilidae</taxon>
        <taxon>Willisornis</taxon>
    </lineage>
</organism>
<comment type="caution">
    <text evidence="1">The sequence shown here is derived from an EMBL/GenBank/DDBJ whole genome shotgun (WGS) entry which is preliminary data.</text>
</comment>
<name>A0ABQ9DVX1_9PASS</name>
<dbReference type="Proteomes" id="UP001145742">
    <property type="component" value="Unassembled WGS sequence"/>
</dbReference>
<dbReference type="EMBL" id="WHWB01032192">
    <property type="protein sequence ID" value="KAJ7426599.1"/>
    <property type="molecule type" value="Genomic_DNA"/>
</dbReference>
<proteinExistence type="predicted"/>
<accession>A0ABQ9DVX1</accession>
<sequence>MVSCPPSGLVAEAEFSLSVDNKRSRAAYETICPTYANEGLADLRASLSPLLGHGPHLSELPEPRLVESINPMLSLSDIHFSQASRKDEPDFQKHPALLVLGTVETPISGPLSALKRQVTSLDGNDSVGSILGLTLRNILIIHLYDGIKCTQMKFASDTKLSREVDTGRDRVILQEDLNKLVIRLKTFPKTPALVVPPLVATINANGHLSLLLRAPTVHCLRHPMIKQLNQNS</sequence>
<evidence type="ECO:0000313" key="1">
    <source>
        <dbReference type="EMBL" id="KAJ7426599.1"/>
    </source>
</evidence>
<protein>
    <submittedName>
        <fullName evidence="1">Uncharacterized protein</fullName>
    </submittedName>
</protein>
<reference evidence="1" key="1">
    <citation type="submission" date="2019-10" db="EMBL/GenBank/DDBJ databases">
        <authorList>
            <person name="Soares A.E.R."/>
            <person name="Aleixo A."/>
            <person name="Schneider P."/>
            <person name="Miyaki C.Y."/>
            <person name="Schneider M.P."/>
            <person name="Mello C."/>
            <person name="Vasconcelos A.T.R."/>
        </authorList>
    </citation>
    <scope>NUCLEOTIDE SEQUENCE</scope>
    <source>
        <tissue evidence="1">Muscle</tissue>
    </source>
</reference>
<evidence type="ECO:0000313" key="2">
    <source>
        <dbReference type="Proteomes" id="UP001145742"/>
    </source>
</evidence>
<keyword evidence="2" id="KW-1185">Reference proteome</keyword>
<gene>
    <name evidence="1" type="ORF">WISP_14501</name>
</gene>